<evidence type="ECO:0000313" key="1">
    <source>
        <dbReference type="EMBL" id="VAX21762.1"/>
    </source>
</evidence>
<proteinExistence type="predicted"/>
<organism evidence="1">
    <name type="scientific">hydrothermal vent metagenome</name>
    <dbReference type="NCBI Taxonomy" id="652676"/>
    <lineage>
        <taxon>unclassified sequences</taxon>
        <taxon>metagenomes</taxon>
        <taxon>ecological metagenomes</taxon>
    </lineage>
</organism>
<sequence length="111" mass="12576">MKYHHIGIPTKEKLKDEIYLKHLKMYTSGYGKNLYGIEWVRYEDDADFPGIVMNLPHVAFEVDDINEIIKGKKVIIQPNSPSPGVIVAFIEDSGAPVEFMQVDRAIAKEGI</sequence>
<accession>A0A3B1C102</accession>
<dbReference type="AlphaFoldDB" id="A0A3B1C102"/>
<reference evidence="1" key="1">
    <citation type="submission" date="2018-06" db="EMBL/GenBank/DDBJ databases">
        <authorList>
            <person name="Zhirakovskaya E."/>
        </authorList>
    </citation>
    <scope>NUCLEOTIDE SEQUENCE</scope>
</reference>
<protein>
    <submittedName>
        <fullName evidence="1">Uncharacterized protein</fullName>
    </submittedName>
</protein>
<name>A0A3B1C102_9ZZZZ</name>
<gene>
    <name evidence="1" type="ORF">MNBD_NITROSPINAE02-823</name>
</gene>
<dbReference type="EMBL" id="UOGE01000068">
    <property type="protein sequence ID" value="VAX21762.1"/>
    <property type="molecule type" value="Genomic_DNA"/>
</dbReference>